<dbReference type="SUPFAM" id="SSF53335">
    <property type="entry name" value="S-adenosyl-L-methionine-dependent methyltransferases"/>
    <property type="match status" value="1"/>
</dbReference>
<dbReference type="Pfam" id="PF13489">
    <property type="entry name" value="Methyltransf_23"/>
    <property type="match status" value="1"/>
</dbReference>
<dbReference type="EMBL" id="KZ613769">
    <property type="protein sequence ID" value="PMD64288.1"/>
    <property type="molecule type" value="Genomic_DNA"/>
</dbReference>
<name>A0A2J6TMV4_9HELO</name>
<dbReference type="AlphaFoldDB" id="A0A2J6TMV4"/>
<keyword evidence="2" id="KW-0808">Transferase</keyword>
<dbReference type="InterPro" id="IPR029063">
    <property type="entry name" value="SAM-dependent_MTases_sf"/>
</dbReference>
<organism evidence="2 3">
    <name type="scientific">Hyaloscypha bicolor E</name>
    <dbReference type="NCBI Taxonomy" id="1095630"/>
    <lineage>
        <taxon>Eukaryota</taxon>
        <taxon>Fungi</taxon>
        <taxon>Dikarya</taxon>
        <taxon>Ascomycota</taxon>
        <taxon>Pezizomycotina</taxon>
        <taxon>Leotiomycetes</taxon>
        <taxon>Helotiales</taxon>
        <taxon>Hyaloscyphaceae</taxon>
        <taxon>Hyaloscypha</taxon>
        <taxon>Hyaloscypha bicolor</taxon>
    </lineage>
</organism>
<dbReference type="GO" id="GO:0032259">
    <property type="term" value="P:methylation"/>
    <property type="evidence" value="ECO:0007669"/>
    <property type="project" value="UniProtKB-KW"/>
</dbReference>
<dbReference type="InParanoid" id="A0A2J6TMV4"/>
<evidence type="ECO:0000313" key="2">
    <source>
        <dbReference type="EMBL" id="PMD64288.1"/>
    </source>
</evidence>
<dbReference type="Gene3D" id="3.40.50.150">
    <property type="entry name" value="Vaccinia Virus protein VP39"/>
    <property type="match status" value="1"/>
</dbReference>
<keyword evidence="3" id="KW-1185">Reference proteome</keyword>
<dbReference type="PANTHER" id="PTHR43591">
    <property type="entry name" value="METHYLTRANSFERASE"/>
    <property type="match status" value="1"/>
</dbReference>
<gene>
    <name evidence="2" type="ORF">K444DRAFT_609237</name>
</gene>
<sequence>MSPQETLSPVVTGAKAQATAAATPETRAATESDAPIATQVLAADDTLDDDNDSAIGGDSLSSTASIASSIYKFRVENGRTYNGYGDRRYFMPNDEVEQDRLDLQHHLFQLTFRGGMFTAPIDRKKVHRILDAGTGTGIWAIDMGDMCPEAEVFGVDVSPIQPQFVPPNVKFEIDDLEKPWTFTSGFDFVFSRMMTGSFPDWRQYINHCYEFTNPGGYCEVQDVCLPVRCDDDTLTNTNLERYGNLMLEGSLKLGVGLDVALKTKQCMEEAGFVDVNQVTYKWPLNRWPANKAMKEIGLWAHEVTMSNLSGLSIALFTHGLGWSVEELEVFLADVRKDLKNSKIHSYMPIYVVVGRKPGAKEETTVVA</sequence>
<dbReference type="GeneID" id="36587616"/>
<proteinExistence type="predicted"/>
<dbReference type="CDD" id="cd02440">
    <property type="entry name" value="AdoMet_MTases"/>
    <property type="match status" value="1"/>
</dbReference>
<dbReference type="STRING" id="1095630.A0A2J6TMV4"/>
<keyword evidence="2" id="KW-0489">Methyltransferase</keyword>
<dbReference type="OrthoDB" id="2013972at2759"/>
<dbReference type="GO" id="GO:0008168">
    <property type="term" value="F:methyltransferase activity"/>
    <property type="evidence" value="ECO:0007669"/>
    <property type="project" value="UniProtKB-KW"/>
</dbReference>
<dbReference type="PANTHER" id="PTHR43591:SF24">
    <property type="entry name" value="2-METHOXY-6-POLYPRENYL-1,4-BENZOQUINOL METHYLASE, MITOCHONDRIAL"/>
    <property type="match status" value="1"/>
</dbReference>
<dbReference type="RefSeq" id="XP_024741192.1">
    <property type="nucleotide sequence ID" value="XM_024879539.1"/>
</dbReference>
<dbReference type="Proteomes" id="UP000235371">
    <property type="component" value="Unassembled WGS sequence"/>
</dbReference>
<evidence type="ECO:0000313" key="3">
    <source>
        <dbReference type="Proteomes" id="UP000235371"/>
    </source>
</evidence>
<feature type="region of interest" description="Disordered" evidence="1">
    <location>
        <begin position="1"/>
        <end position="35"/>
    </location>
</feature>
<accession>A0A2J6TMV4</accession>
<protein>
    <submittedName>
        <fullName evidence="2">S-adenosyl-L-methionine-dependent methyltransferase</fullName>
    </submittedName>
</protein>
<reference evidence="2 3" key="1">
    <citation type="submission" date="2016-04" db="EMBL/GenBank/DDBJ databases">
        <title>A degradative enzymes factory behind the ericoid mycorrhizal symbiosis.</title>
        <authorList>
            <consortium name="DOE Joint Genome Institute"/>
            <person name="Martino E."/>
            <person name="Morin E."/>
            <person name="Grelet G."/>
            <person name="Kuo A."/>
            <person name="Kohler A."/>
            <person name="Daghino S."/>
            <person name="Barry K."/>
            <person name="Choi C."/>
            <person name="Cichocki N."/>
            <person name="Clum A."/>
            <person name="Copeland A."/>
            <person name="Hainaut M."/>
            <person name="Haridas S."/>
            <person name="Labutti K."/>
            <person name="Lindquist E."/>
            <person name="Lipzen A."/>
            <person name="Khouja H.-R."/>
            <person name="Murat C."/>
            <person name="Ohm R."/>
            <person name="Olson A."/>
            <person name="Spatafora J."/>
            <person name="Veneault-Fourrey C."/>
            <person name="Henrissat B."/>
            <person name="Grigoriev I."/>
            <person name="Martin F."/>
            <person name="Perotto S."/>
        </authorList>
    </citation>
    <scope>NUCLEOTIDE SEQUENCE [LARGE SCALE GENOMIC DNA]</scope>
    <source>
        <strain evidence="2 3">E</strain>
    </source>
</reference>
<feature type="compositionally biased region" description="Low complexity" evidence="1">
    <location>
        <begin position="12"/>
        <end position="29"/>
    </location>
</feature>
<evidence type="ECO:0000256" key="1">
    <source>
        <dbReference type="SAM" id="MobiDB-lite"/>
    </source>
</evidence>